<sequence length="837" mass="92026">MKVRRRDFLKSVGAAGAGAFVFNPAISAFAKSQESVDEIKPDGWYPSTCQGCTTWCPSEIYIQGGRAVKVRGNQNSKFNPGTLCPKGHLLMQQLYDPDRVKVPMKRTNPIKGKGIDPQFVPITWEEALDTIATKMMELRANEETHKFMVLRGRYSYNRDLIYSALPKIFGSPNGISHSAICAEAEKSGRYWTEGYWGYSDYDLTNTNYLVLWGVDPFRSNRLIPSTIANWGTISKNARVVVIDPHYTAACAKGDDWLAINPGQDGALASAIAHHLLVNGLWNKDFVGDFNGTGISEFVANTDVNESDFTEIESNGVVKWWNLELKNKTTAWAAGITGIAQAKIEEIAEGMAAKAPNVSIWFGPGPVMTTRGTYTAMAIWALNGLLGSIDNVGGPVRKPSTPSTSGIADYHPYQDDIAKTGASYPKIDQRGTLRFPALKKGKSGGGVVTNNTANALLAGDPYDIKVVIGYWCNHAFSCTQPQRWEEALAALPFFAHITTNASEMSQFADIVLPAAFHGTEKWAFLKTGGNLYKEISIQQPLTAPLFDVKGDENEIPFMIAEALKAKGFSNLYDYYTTEYNDPEGGAPENSMQFAEYANKVFTKKSYAKLDKGWDELLSKGVVTNGPKTFKSLWGGNFSTETGKFEFYSETLKKALQGHAAKHATDVDTVLNECNYEALGELAFVPHYEAPYRWGDIDTYPFDFIDIKSRFNREGRSQNVRGYYEFKYLDPGDNSWEDVIKINPSDASSLGISNGDEVKVTSVTGSLTTKAKLWEGVKPGTVAKTYGGGHWAYGRFASDYANLLATGGNNNDVMPDDYDRISGSTARNGGFVGVKIEKV</sequence>
<evidence type="ECO:0000313" key="10">
    <source>
        <dbReference type="EMBL" id="VAW23663.1"/>
    </source>
</evidence>
<accession>A0A3B0U5K6</accession>
<keyword evidence="2" id="KW-0004">4Fe-4S</keyword>
<dbReference type="Pfam" id="PF04879">
    <property type="entry name" value="Molybdop_Fe4S4"/>
    <property type="match status" value="1"/>
</dbReference>
<dbReference type="AlphaFoldDB" id="A0A3B0U5K6"/>
<dbReference type="PANTHER" id="PTHR43742">
    <property type="entry name" value="TRIMETHYLAMINE-N-OXIDE REDUCTASE"/>
    <property type="match status" value="1"/>
</dbReference>
<evidence type="ECO:0000256" key="7">
    <source>
        <dbReference type="ARBA" id="ARBA00023004"/>
    </source>
</evidence>
<feature type="domain" description="4Fe-4S Mo/W bis-MGD-type" evidence="9">
    <location>
        <begin position="42"/>
        <end position="98"/>
    </location>
</feature>
<reference evidence="10" key="1">
    <citation type="submission" date="2018-06" db="EMBL/GenBank/DDBJ databases">
        <authorList>
            <person name="Zhirakovskaya E."/>
        </authorList>
    </citation>
    <scope>NUCLEOTIDE SEQUENCE</scope>
</reference>
<evidence type="ECO:0000259" key="9">
    <source>
        <dbReference type="PROSITE" id="PS51669"/>
    </source>
</evidence>
<evidence type="ECO:0000256" key="1">
    <source>
        <dbReference type="ARBA" id="ARBA00010312"/>
    </source>
</evidence>
<dbReference type="Gene3D" id="2.40.40.20">
    <property type="match status" value="1"/>
</dbReference>
<keyword evidence="6" id="KW-0560">Oxidoreductase</keyword>
<dbReference type="Pfam" id="PF00384">
    <property type="entry name" value="Molybdopterin"/>
    <property type="match status" value="1"/>
</dbReference>
<dbReference type="InterPro" id="IPR009010">
    <property type="entry name" value="Asp_de-COase-like_dom_sf"/>
</dbReference>
<evidence type="ECO:0000256" key="4">
    <source>
        <dbReference type="ARBA" id="ARBA00022723"/>
    </source>
</evidence>
<keyword evidence="3" id="KW-0500">Molybdenum</keyword>
<gene>
    <name evidence="10" type="ORF">MNBD_BACTEROID01-1716</name>
</gene>
<evidence type="ECO:0000256" key="3">
    <source>
        <dbReference type="ARBA" id="ARBA00022505"/>
    </source>
</evidence>
<keyword evidence="4" id="KW-0479">Metal-binding</keyword>
<evidence type="ECO:0000256" key="2">
    <source>
        <dbReference type="ARBA" id="ARBA00022485"/>
    </source>
</evidence>
<name>A0A3B0U5K6_9ZZZZ</name>
<dbReference type="InterPro" id="IPR050612">
    <property type="entry name" value="Prok_Mopterin_Oxidored"/>
</dbReference>
<dbReference type="InterPro" id="IPR037946">
    <property type="entry name" value="MopB_CT_Tetrathionate"/>
</dbReference>
<dbReference type="Gene3D" id="3.40.50.740">
    <property type="match status" value="1"/>
</dbReference>
<dbReference type="PROSITE" id="PS51669">
    <property type="entry name" value="4FE4S_MOW_BIS_MGD"/>
    <property type="match status" value="1"/>
</dbReference>
<dbReference type="Gene3D" id="3.40.228.10">
    <property type="entry name" value="Dimethylsulfoxide Reductase, domain 2"/>
    <property type="match status" value="1"/>
</dbReference>
<dbReference type="GO" id="GO:0043546">
    <property type="term" value="F:molybdopterin cofactor binding"/>
    <property type="evidence" value="ECO:0007669"/>
    <property type="project" value="InterPro"/>
</dbReference>
<dbReference type="GO" id="GO:0046872">
    <property type="term" value="F:metal ion binding"/>
    <property type="evidence" value="ECO:0007669"/>
    <property type="project" value="UniProtKB-KW"/>
</dbReference>
<proteinExistence type="inferred from homology"/>
<keyword evidence="5" id="KW-0732">Signal</keyword>
<dbReference type="SMART" id="SM00926">
    <property type="entry name" value="Molybdop_Fe4S4"/>
    <property type="match status" value="1"/>
</dbReference>
<dbReference type="InterPro" id="IPR006656">
    <property type="entry name" value="Mopterin_OxRdtase"/>
</dbReference>
<keyword evidence="7" id="KW-0408">Iron</keyword>
<dbReference type="GO" id="GO:0051539">
    <property type="term" value="F:4 iron, 4 sulfur cluster binding"/>
    <property type="evidence" value="ECO:0007669"/>
    <property type="project" value="UniProtKB-KW"/>
</dbReference>
<dbReference type="PANTHER" id="PTHR43742:SF9">
    <property type="entry name" value="TETRATHIONATE REDUCTASE SUBUNIT A"/>
    <property type="match status" value="1"/>
</dbReference>
<evidence type="ECO:0000256" key="6">
    <source>
        <dbReference type="ARBA" id="ARBA00023002"/>
    </source>
</evidence>
<dbReference type="SUPFAM" id="SSF53706">
    <property type="entry name" value="Formate dehydrogenase/DMSO reductase, domains 1-3"/>
    <property type="match status" value="1"/>
</dbReference>
<dbReference type="Gene3D" id="2.20.25.90">
    <property type="entry name" value="ADC-like domains"/>
    <property type="match status" value="1"/>
</dbReference>
<dbReference type="EMBL" id="UOEP01000199">
    <property type="protein sequence ID" value="VAW23663.1"/>
    <property type="molecule type" value="Genomic_DNA"/>
</dbReference>
<keyword evidence="8" id="KW-0411">Iron-sulfur</keyword>
<dbReference type="GO" id="GO:0016491">
    <property type="term" value="F:oxidoreductase activity"/>
    <property type="evidence" value="ECO:0007669"/>
    <property type="project" value="UniProtKB-KW"/>
</dbReference>
<evidence type="ECO:0000256" key="5">
    <source>
        <dbReference type="ARBA" id="ARBA00022729"/>
    </source>
</evidence>
<dbReference type="Pfam" id="PF01568">
    <property type="entry name" value="Molydop_binding"/>
    <property type="match status" value="1"/>
</dbReference>
<protein>
    <submittedName>
        <fullName evidence="10">Respiratory arsenate reductase, Mo binding subunit (ArrA)</fullName>
    </submittedName>
</protein>
<organism evidence="10">
    <name type="scientific">hydrothermal vent metagenome</name>
    <dbReference type="NCBI Taxonomy" id="652676"/>
    <lineage>
        <taxon>unclassified sequences</taxon>
        <taxon>metagenomes</taxon>
        <taxon>ecological metagenomes</taxon>
    </lineage>
</organism>
<comment type="similarity">
    <text evidence="1">Belongs to the prokaryotic molybdopterin-containing oxidoreductase family.</text>
</comment>
<dbReference type="PROSITE" id="PS51318">
    <property type="entry name" value="TAT"/>
    <property type="match status" value="1"/>
</dbReference>
<evidence type="ECO:0000256" key="8">
    <source>
        <dbReference type="ARBA" id="ARBA00023014"/>
    </source>
</evidence>
<dbReference type="SUPFAM" id="SSF50692">
    <property type="entry name" value="ADC-like"/>
    <property type="match status" value="1"/>
</dbReference>
<dbReference type="InterPro" id="IPR006657">
    <property type="entry name" value="MoPterin_dinucl-bd_dom"/>
</dbReference>
<dbReference type="InterPro" id="IPR006963">
    <property type="entry name" value="Mopterin_OxRdtase_4Fe-4S_dom"/>
</dbReference>
<dbReference type="InterPro" id="IPR006311">
    <property type="entry name" value="TAT_signal"/>
</dbReference>
<dbReference type="CDD" id="cd02780">
    <property type="entry name" value="MopB_CT_Tetrathionate_Arsenate-R"/>
    <property type="match status" value="1"/>
</dbReference>